<dbReference type="Proteomes" id="UP000236319">
    <property type="component" value="Unassembled WGS sequence"/>
</dbReference>
<evidence type="ECO:0000313" key="1">
    <source>
        <dbReference type="EMBL" id="GBE61756.1"/>
    </source>
</evidence>
<name>A0A2H6KFJ1_9APIC</name>
<dbReference type="OrthoDB" id="1724443at2759"/>
<accession>A0A2H6KFJ1</accession>
<dbReference type="RefSeq" id="XP_028867999.1">
    <property type="nucleotide sequence ID" value="XM_029012166.1"/>
</dbReference>
<sequence>MDGTQVGVFEKTDQVGLSSFLQSKNGRGLETQVGFEVLGNFPDKTLEGQLADKKLSGLLVPPDFTQSDRTGTVPVWLLNTASDRS</sequence>
<dbReference type="AlphaFoldDB" id="A0A2H6KFJ1"/>
<dbReference type="VEuPathDB" id="PiroplasmaDB:BOVATA_032490"/>
<reference evidence="1 2" key="1">
    <citation type="journal article" date="2017" name="BMC Genomics">
        <title>Whole-genome assembly of Babesia ovata and comparative genomics between closely related pathogens.</title>
        <authorList>
            <person name="Yamagishi J."/>
            <person name="Asada M."/>
            <person name="Hakimi H."/>
            <person name="Tanaka T.Q."/>
            <person name="Sugimoto C."/>
            <person name="Kawazu S."/>
        </authorList>
    </citation>
    <scope>NUCLEOTIDE SEQUENCE [LARGE SCALE GENOMIC DNA]</scope>
    <source>
        <strain evidence="1 2">Miyake</strain>
    </source>
</reference>
<gene>
    <name evidence="1" type="ORF">BOVATA_032490</name>
</gene>
<dbReference type="GeneID" id="39875526"/>
<proteinExistence type="predicted"/>
<keyword evidence="2" id="KW-1185">Reference proteome</keyword>
<comment type="caution">
    <text evidence="1">The sequence shown here is derived from an EMBL/GenBank/DDBJ whole genome shotgun (WGS) entry which is preliminary data.</text>
</comment>
<evidence type="ECO:0000313" key="2">
    <source>
        <dbReference type="Proteomes" id="UP000236319"/>
    </source>
</evidence>
<protein>
    <submittedName>
        <fullName evidence="1">Histone H3, putative</fullName>
    </submittedName>
</protein>
<dbReference type="EMBL" id="BDSA01000003">
    <property type="protein sequence ID" value="GBE61756.1"/>
    <property type="molecule type" value="Genomic_DNA"/>
</dbReference>
<organism evidence="1 2">
    <name type="scientific">Babesia ovata</name>
    <dbReference type="NCBI Taxonomy" id="189622"/>
    <lineage>
        <taxon>Eukaryota</taxon>
        <taxon>Sar</taxon>
        <taxon>Alveolata</taxon>
        <taxon>Apicomplexa</taxon>
        <taxon>Aconoidasida</taxon>
        <taxon>Piroplasmida</taxon>
        <taxon>Babesiidae</taxon>
        <taxon>Babesia</taxon>
    </lineage>
</organism>